<proteinExistence type="predicted"/>
<feature type="region of interest" description="Disordered" evidence="1">
    <location>
        <begin position="32"/>
        <end position="77"/>
    </location>
</feature>
<feature type="compositionally biased region" description="Polar residues" evidence="1">
    <location>
        <begin position="53"/>
        <end position="71"/>
    </location>
</feature>
<evidence type="ECO:0000313" key="3">
    <source>
        <dbReference type="Proteomes" id="UP000001067"/>
    </source>
</evidence>
<protein>
    <submittedName>
        <fullName evidence="2">Uncharacterized protein</fullName>
    </submittedName>
</protein>
<reference evidence="2 3" key="1">
    <citation type="journal article" date="2010" name="Genome Biol.">
        <title>A first genome assembly of the barley fungal pathogen Pyrenophora teres f. teres.</title>
        <authorList>
            <person name="Ellwood S.R."/>
            <person name="Liu Z."/>
            <person name="Syme R.A."/>
            <person name="Lai Z."/>
            <person name="Hane J.K."/>
            <person name="Keiper F."/>
            <person name="Moffat C.S."/>
            <person name="Oliver R.P."/>
            <person name="Friesen T.L."/>
        </authorList>
    </citation>
    <scope>NUCLEOTIDE SEQUENCE [LARGE SCALE GENOMIC DNA]</scope>
    <source>
        <strain evidence="2 3">0-1</strain>
    </source>
</reference>
<dbReference type="Proteomes" id="UP000001067">
    <property type="component" value="Unassembled WGS sequence"/>
</dbReference>
<dbReference type="KEGG" id="pte:PTT_18036"/>
<dbReference type="AlphaFoldDB" id="E3S5T4"/>
<gene>
    <name evidence="2" type="ORF">PTT_18036</name>
</gene>
<keyword evidence="3" id="KW-1185">Reference proteome</keyword>
<evidence type="ECO:0000313" key="2">
    <source>
        <dbReference type="EMBL" id="EFQ86665.1"/>
    </source>
</evidence>
<evidence type="ECO:0000256" key="1">
    <source>
        <dbReference type="SAM" id="MobiDB-lite"/>
    </source>
</evidence>
<accession>E3S5T4</accession>
<organism evidence="3">
    <name type="scientific">Pyrenophora teres f. teres (strain 0-1)</name>
    <name type="common">Barley net blotch fungus</name>
    <name type="synonym">Drechslera teres f. teres</name>
    <dbReference type="NCBI Taxonomy" id="861557"/>
    <lineage>
        <taxon>Eukaryota</taxon>
        <taxon>Fungi</taxon>
        <taxon>Dikarya</taxon>
        <taxon>Ascomycota</taxon>
        <taxon>Pezizomycotina</taxon>
        <taxon>Dothideomycetes</taxon>
        <taxon>Pleosporomycetidae</taxon>
        <taxon>Pleosporales</taxon>
        <taxon>Pleosporineae</taxon>
        <taxon>Pleosporaceae</taxon>
        <taxon>Pyrenophora</taxon>
    </lineage>
</organism>
<dbReference type="EMBL" id="GL537323">
    <property type="protein sequence ID" value="EFQ86665.1"/>
    <property type="molecule type" value="Genomic_DNA"/>
</dbReference>
<sequence length="77" mass="8615">MTLREAYGHNDLMDIRWIDSRDNLVDAITKARWVDRTKPTNKTGTEPTDKTGTEPTNKTGTEPTSDGTEPTSDYGEN</sequence>
<dbReference type="HOGENOM" id="CLU_2639304_0_0_1"/>
<name>E3S5T4_PYRTT</name>